<dbReference type="InterPro" id="IPR007016">
    <property type="entry name" value="O-antigen_ligase-rel_domated"/>
</dbReference>
<reference evidence="8" key="1">
    <citation type="journal article" date="2019" name="Int. J. Syst. Evol. Microbiol.">
        <title>The Global Catalogue of Microorganisms (GCM) 10K type strain sequencing project: providing services to taxonomists for standard genome sequencing and annotation.</title>
        <authorList>
            <consortium name="The Broad Institute Genomics Platform"/>
            <consortium name="The Broad Institute Genome Sequencing Center for Infectious Disease"/>
            <person name="Wu L."/>
            <person name="Ma J."/>
        </authorList>
    </citation>
    <scope>NUCLEOTIDE SEQUENCE [LARGE SCALE GENOMIC DNA]</scope>
    <source>
        <strain evidence="8">JCM 12125</strain>
    </source>
</reference>
<sequence length="456" mass="48410">MREAGRGGRRAGARSDARLLSLSELRRWGVLGLAPAVIFSAHFLFGAWLDLPALWMFALLSAVLFVGLLNPASQRDLAHLRPWAALLILFAAVVLVAALSLTTLLPGDPNPLWAWAGLPASSTLNRSATTIEIIKLLGLGAVFVLGCLSGARRDRARAVFGLLLALGAAYALISLVLFLSRSQIVVDPGRLSGGFYSANIAGTQFGVLVILAATWAVRQWGRLSGAAVTEKITAVSPALALILLFTVCLLLTASRAAMVATALALTLFLGWASIDNRKKQWSLMILGGVVIAVAIALFIQGNSLFADRFSSVGSAADERGLVLATHWQAFLDAPLFGYGLGSYAQVNDQMLTSQNYQAMSFTVVLHNAYVQWLEEAGLVGAAPMFALVALILGVTFWGSIQRPRNRTLVVGLLAASLVVLLHAAVDVSLNTPSFAAFWTLILGFGFALSQASSRRG</sequence>
<feature type="transmembrane region" description="Helical" evidence="5">
    <location>
        <begin position="133"/>
        <end position="151"/>
    </location>
</feature>
<gene>
    <name evidence="7" type="ORF">ACFPIE_17045</name>
</gene>
<name>A0ABW0FVR6_9CAUL</name>
<protein>
    <submittedName>
        <fullName evidence="7">O-antigen ligase family protein</fullName>
    </submittedName>
</protein>
<evidence type="ECO:0000313" key="7">
    <source>
        <dbReference type="EMBL" id="MFC5345626.1"/>
    </source>
</evidence>
<dbReference type="Pfam" id="PF04932">
    <property type="entry name" value="Wzy_C"/>
    <property type="match status" value="1"/>
</dbReference>
<evidence type="ECO:0000256" key="3">
    <source>
        <dbReference type="ARBA" id="ARBA00022989"/>
    </source>
</evidence>
<proteinExistence type="predicted"/>
<dbReference type="PANTHER" id="PTHR37422">
    <property type="entry name" value="TEICHURONIC ACID BIOSYNTHESIS PROTEIN TUAE"/>
    <property type="match status" value="1"/>
</dbReference>
<evidence type="ECO:0000259" key="6">
    <source>
        <dbReference type="Pfam" id="PF04932"/>
    </source>
</evidence>
<keyword evidence="2 5" id="KW-0812">Transmembrane</keyword>
<dbReference type="InterPro" id="IPR051533">
    <property type="entry name" value="WaaL-like"/>
</dbReference>
<feature type="transmembrane region" description="Helical" evidence="5">
    <location>
        <begin position="407"/>
        <end position="425"/>
    </location>
</feature>
<comment type="caution">
    <text evidence="7">The sequence shown here is derived from an EMBL/GenBank/DDBJ whole genome shotgun (WGS) entry which is preliminary data.</text>
</comment>
<feature type="transmembrane region" description="Helical" evidence="5">
    <location>
        <begin position="258"/>
        <end position="274"/>
    </location>
</feature>
<evidence type="ECO:0000256" key="2">
    <source>
        <dbReference type="ARBA" id="ARBA00022692"/>
    </source>
</evidence>
<feature type="transmembrane region" description="Helical" evidence="5">
    <location>
        <begin position="28"/>
        <end position="48"/>
    </location>
</feature>
<feature type="transmembrane region" description="Helical" evidence="5">
    <location>
        <begin position="378"/>
        <end position="400"/>
    </location>
</feature>
<feature type="transmembrane region" description="Helical" evidence="5">
    <location>
        <begin position="232"/>
        <end position="252"/>
    </location>
</feature>
<feature type="transmembrane region" description="Helical" evidence="5">
    <location>
        <begin position="54"/>
        <end position="72"/>
    </location>
</feature>
<dbReference type="Proteomes" id="UP001596152">
    <property type="component" value="Unassembled WGS sequence"/>
</dbReference>
<feature type="transmembrane region" description="Helical" evidence="5">
    <location>
        <begin position="200"/>
        <end position="220"/>
    </location>
</feature>
<dbReference type="EMBL" id="JBHSLF010000051">
    <property type="protein sequence ID" value="MFC5345626.1"/>
    <property type="molecule type" value="Genomic_DNA"/>
</dbReference>
<keyword evidence="7" id="KW-0436">Ligase</keyword>
<feature type="transmembrane region" description="Helical" evidence="5">
    <location>
        <begin position="158"/>
        <end position="180"/>
    </location>
</feature>
<evidence type="ECO:0000256" key="1">
    <source>
        <dbReference type="ARBA" id="ARBA00004141"/>
    </source>
</evidence>
<keyword evidence="4 5" id="KW-0472">Membrane</keyword>
<dbReference type="RefSeq" id="WP_374036611.1">
    <property type="nucleotide sequence ID" value="NZ_CP169082.1"/>
</dbReference>
<keyword evidence="8" id="KW-1185">Reference proteome</keyword>
<organism evidence="7 8">
    <name type="scientific">Brevundimonas staleyi</name>
    <dbReference type="NCBI Taxonomy" id="74326"/>
    <lineage>
        <taxon>Bacteria</taxon>
        <taxon>Pseudomonadati</taxon>
        <taxon>Pseudomonadota</taxon>
        <taxon>Alphaproteobacteria</taxon>
        <taxon>Caulobacterales</taxon>
        <taxon>Caulobacteraceae</taxon>
        <taxon>Brevundimonas</taxon>
    </lineage>
</organism>
<accession>A0ABW0FVR6</accession>
<feature type="transmembrane region" description="Helical" evidence="5">
    <location>
        <begin position="84"/>
        <end position="105"/>
    </location>
</feature>
<feature type="transmembrane region" description="Helical" evidence="5">
    <location>
        <begin position="281"/>
        <end position="299"/>
    </location>
</feature>
<keyword evidence="3 5" id="KW-1133">Transmembrane helix</keyword>
<dbReference type="PANTHER" id="PTHR37422:SF23">
    <property type="entry name" value="TEICHURONIC ACID BIOSYNTHESIS PROTEIN TUAE"/>
    <property type="match status" value="1"/>
</dbReference>
<feature type="transmembrane region" description="Helical" evidence="5">
    <location>
        <begin position="431"/>
        <end position="449"/>
    </location>
</feature>
<comment type="subcellular location">
    <subcellularLocation>
        <location evidence="1">Membrane</location>
        <topology evidence="1">Multi-pass membrane protein</topology>
    </subcellularLocation>
</comment>
<evidence type="ECO:0000313" key="8">
    <source>
        <dbReference type="Proteomes" id="UP001596152"/>
    </source>
</evidence>
<feature type="domain" description="O-antigen ligase-related" evidence="6">
    <location>
        <begin position="241"/>
        <end position="382"/>
    </location>
</feature>
<evidence type="ECO:0000256" key="5">
    <source>
        <dbReference type="SAM" id="Phobius"/>
    </source>
</evidence>
<evidence type="ECO:0000256" key="4">
    <source>
        <dbReference type="ARBA" id="ARBA00023136"/>
    </source>
</evidence>
<dbReference type="GO" id="GO:0016874">
    <property type="term" value="F:ligase activity"/>
    <property type="evidence" value="ECO:0007669"/>
    <property type="project" value="UniProtKB-KW"/>
</dbReference>